<dbReference type="Pfam" id="PF12296">
    <property type="entry name" value="HsbA"/>
    <property type="match status" value="1"/>
</dbReference>
<dbReference type="EMBL" id="JAPCWZ010000004">
    <property type="protein sequence ID" value="KAK8867856.1"/>
    <property type="molecule type" value="Genomic_DNA"/>
</dbReference>
<dbReference type="PANTHER" id="PTHR38123:SF6">
    <property type="entry name" value="CELL WALL SERINE-THREONINE-RICH GALACTOMANNOPROTEIN MP1 (AFU_ORTHOLOGUE AFUA_4G03240)"/>
    <property type="match status" value="1"/>
</dbReference>
<keyword evidence="1" id="KW-0732">Signal</keyword>
<gene>
    <name evidence="2" type="ORF">PGQ11_006434</name>
</gene>
<proteinExistence type="predicted"/>
<dbReference type="PANTHER" id="PTHR38123">
    <property type="entry name" value="CELL WALL SERINE-THREONINE-RICH GALACTOMANNOPROTEIN MP1 (AFU_ORTHOLOGUE AFUA_4G03240)"/>
    <property type="match status" value="1"/>
</dbReference>
<dbReference type="InterPro" id="IPR021054">
    <property type="entry name" value="Cell_wall_mannoprotein_1"/>
</dbReference>
<feature type="signal peptide" evidence="1">
    <location>
        <begin position="1"/>
        <end position="18"/>
    </location>
</feature>
<evidence type="ECO:0000256" key="1">
    <source>
        <dbReference type="SAM" id="SignalP"/>
    </source>
</evidence>
<evidence type="ECO:0000313" key="3">
    <source>
        <dbReference type="Proteomes" id="UP001390339"/>
    </source>
</evidence>
<protein>
    <submittedName>
        <fullName evidence="2">Cell wall protein</fullName>
    </submittedName>
</protein>
<reference evidence="2 3" key="1">
    <citation type="journal article" date="2024" name="IMA Fungus">
        <title>Apiospora arundinis, a panoply of carbohydrate-active enzymes and secondary metabolites.</title>
        <authorList>
            <person name="Sorensen T."/>
            <person name="Petersen C."/>
            <person name="Muurmann A.T."/>
            <person name="Christiansen J.V."/>
            <person name="Brundto M.L."/>
            <person name="Overgaard C.K."/>
            <person name="Boysen A.T."/>
            <person name="Wollenberg R.D."/>
            <person name="Larsen T.O."/>
            <person name="Sorensen J.L."/>
            <person name="Nielsen K.L."/>
            <person name="Sondergaard T.E."/>
        </authorList>
    </citation>
    <scope>NUCLEOTIDE SEQUENCE [LARGE SCALE GENOMIC DNA]</scope>
    <source>
        <strain evidence="2 3">AAU 773</strain>
    </source>
</reference>
<evidence type="ECO:0000313" key="2">
    <source>
        <dbReference type="EMBL" id="KAK8867856.1"/>
    </source>
</evidence>
<accession>A0ABR2ITE4</accession>
<organism evidence="2 3">
    <name type="scientific">Apiospora arundinis</name>
    <dbReference type="NCBI Taxonomy" id="335852"/>
    <lineage>
        <taxon>Eukaryota</taxon>
        <taxon>Fungi</taxon>
        <taxon>Dikarya</taxon>
        <taxon>Ascomycota</taxon>
        <taxon>Pezizomycotina</taxon>
        <taxon>Sordariomycetes</taxon>
        <taxon>Xylariomycetidae</taxon>
        <taxon>Amphisphaeriales</taxon>
        <taxon>Apiosporaceae</taxon>
        <taxon>Apiospora</taxon>
    </lineage>
</organism>
<name>A0ABR2ITE4_9PEZI</name>
<sequence>MKFSTSIAVLSATALVEAQMNVLPHSAHPKRQVSTLNTVLGQVLESLTTLNQVCNVYAGGPGGDIKSGMDQSLTTVKSATETCKKIAPIGPSEAEGFRPTAEKLTESGEKLVGILDSKVPLFEKNHICGSVLGWFGGLGENVGVLMKTVESKMPNNGSSTDEAAYKAKFGALADKLKACGAKSGNATATSNNPSGAQATHVAEEVTHSGANAMGVSAGVLVLAAAAAILL</sequence>
<comment type="caution">
    <text evidence="2">The sequence shown here is derived from an EMBL/GenBank/DDBJ whole genome shotgun (WGS) entry which is preliminary data.</text>
</comment>
<feature type="chain" id="PRO_5046893936" evidence="1">
    <location>
        <begin position="19"/>
        <end position="230"/>
    </location>
</feature>
<keyword evidence="3" id="KW-1185">Reference proteome</keyword>
<dbReference type="Proteomes" id="UP001390339">
    <property type="component" value="Unassembled WGS sequence"/>
</dbReference>